<dbReference type="EMBL" id="KV425570">
    <property type="protein sequence ID" value="KZT25762.1"/>
    <property type="molecule type" value="Genomic_DNA"/>
</dbReference>
<evidence type="ECO:0000256" key="6">
    <source>
        <dbReference type="ARBA" id="ARBA00023015"/>
    </source>
</evidence>
<dbReference type="OrthoDB" id="6077919at2759"/>
<dbReference type="GO" id="GO:0000981">
    <property type="term" value="F:DNA-binding transcription factor activity, RNA polymerase II-specific"/>
    <property type="evidence" value="ECO:0007669"/>
    <property type="project" value="TreeGrafter"/>
</dbReference>
<keyword evidence="4 10" id="KW-0863">Zinc-finger</keyword>
<dbReference type="PANTHER" id="PTHR23233:SF84">
    <property type="entry name" value="FI23031P1"/>
    <property type="match status" value="1"/>
</dbReference>
<dbReference type="PROSITE" id="PS50157">
    <property type="entry name" value="ZINC_FINGER_C2H2_2"/>
    <property type="match status" value="2"/>
</dbReference>
<dbReference type="InterPro" id="IPR051565">
    <property type="entry name" value="Sal_C2H2-zinc-finger"/>
</dbReference>
<evidence type="ECO:0000313" key="14">
    <source>
        <dbReference type="Proteomes" id="UP000076761"/>
    </source>
</evidence>
<keyword evidence="2" id="KW-0479">Metal-binding</keyword>
<evidence type="ECO:0000259" key="12">
    <source>
        <dbReference type="PROSITE" id="PS50157"/>
    </source>
</evidence>
<dbReference type="SUPFAM" id="SSF57667">
    <property type="entry name" value="beta-beta-alpha zinc fingers"/>
    <property type="match status" value="1"/>
</dbReference>
<keyword evidence="5" id="KW-0862">Zinc</keyword>
<organism evidence="13 14">
    <name type="scientific">Neolentinus lepideus HHB14362 ss-1</name>
    <dbReference type="NCBI Taxonomy" id="1314782"/>
    <lineage>
        <taxon>Eukaryota</taxon>
        <taxon>Fungi</taxon>
        <taxon>Dikarya</taxon>
        <taxon>Basidiomycota</taxon>
        <taxon>Agaricomycotina</taxon>
        <taxon>Agaricomycetes</taxon>
        <taxon>Gloeophyllales</taxon>
        <taxon>Gloeophyllaceae</taxon>
        <taxon>Neolentinus</taxon>
    </lineage>
</organism>
<keyword evidence="3" id="KW-0677">Repeat</keyword>
<evidence type="ECO:0000256" key="1">
    <source>
        <dbReference type="ARBA" id="ARBA00004123"/>
    </source>
</evidence>
<dbReference type="GO" id="GO:0000978">
    <property type="term" value="F:RNA polymerase II cis-regulatory region sequence-specific DNA binding"/>
    <property type="evidence" value="ECO:0007669"/>
    <property type="project" value="TreeGrafter"/>
</dbReference>
<dbReference type="STRING" id="1314782.A0A165SW07"/>
<feature type="domain" description="C2H2-type" evidence="12">
    <location>
        <begin position="2"/>
        <end position="29"/>
    </location>
</feature>
<dbReference type="PROSITE" id="PS00028">
    <property type="entry name" value="ZINC_FINGER_C2H2_1"/>
    <property type="match status" value="2"/>
</dbReference>
<name>A0A165SW07_9AGAM</name>
<reference evidence="13 14" key="1">
    <citation type="journal article" date="2016" name="Mol. Biol. Evol.">
        <title>Comparative Genomics of Early-Diverging Mushroom-Forming Fungi Provides Insights into the Origins of Lignocellulose Decay Capabilities.</title>
        <authorList>
            <person name="Nagy L.G."/>
            <person name="Riley R."/>
            <person name="Tritt A."/>
            <person name="Adam C."/>
            <person name="Daum C."/>
            <person name="Floudas D."/>
            <person name="Sun H."/>
            <person name="Yadav J.S."/>
            <person name="Pangilinan J."/>
            <person name="Larsson K.H."/>
            <person name="Matsuura K."/>
            <person name="Barry K."/>
            <person name="Labutti K."/>
            <person name="Kuo R."/>
            <person name="Ohm R.A."/>
            <person name="Bhattacharya S.S."/>
            <person name="Shirouzu T."/>
            <person name="Yoshinaga Y."/>
            <person name="Martin F.M."/>
            <person name="Grigoriev I.V."/>
            <person name="Hibbett D.S."/>
        </authorList>
    </citation>
    <scope>NUCLEOTIDE SEQUENCE [LARGE SCALE GENOMIC DNA]</scope>
    <source>
        <strain evidence="13 14">HHB14362 ss-1</strain>
    </source>
</reference>
<feature type="compositionally biased region" description="Acidic residues" evidence="11">
    <location>
        <begin position="133"/>
        <end position="150"/>
    </location>
</feature>
<sequence>MHECHICHKVFPRPSGLSTHMNSHSGDKPFKCPIPTCDKHFTVRSNAKRHLRTHRSLSPSDPIFGGSSSGASSGDIEFDAPVVTEVHESGPKRLRWTRPSVSLRPISELVTKKANSDGRVWGSPPSQASDGSYDMDDGRDDEMSASEMTD</sequence>
<comment type="similarity">
    <text evidence="9">Belongs to the sal C2H2-type zinc-finger protein family.</text>
</comment>
<evidence type="ECO:0000256" key="2">
    <source>
        <dbReference type="ARBA" id="ARBA00022723"/>
    </source>
</evidence>
<dbReference type="Gene3D" id="3.30.160.60">
    <property type="entry name" value="Classic Zinc Finger"/>
    <property type="match status" value="2"/>
</dbReference>
<keyword evidence="14" id="KW-1185">Reference proteome</keyword>
<dbReference type="GO" id="GO:0005634">
    <property type="term" value="C:nucleus"/>
    <property type="evidence" value="ECO:0007669"/>
    <property type="project" value="UniProtKB-SubCell"/>
</dbReference>
<evidence type="ECO:0000256" key="7">
    <source>
        <dbReference type="ARBA" id="ARBA00023163"/>
    </source>
</evidence>
<dbReference type="InterPro" id="IPR013087">
    <property type="entry name" value="Znf_C2H2_type"/>
</dbReference>
<protein>
    <recommendedName>
        <fullName evidence="12">C2H2-type domain-containing protein</fullName>
    </recommendedName>
</protein>
<accession>A0A165SW07</accession>
<dbReference type="GO" id="GO:0008270">
    <property type="term" value="F:zinc ion binding"/>
    <property type="evidence" value="ECO:0007669"/>
    <property type="project" value="UniProtKB-KW"/>
</dbReference>
<dbReference type="Pfam" id="PF00096">
    <property type="entry name" value="zf-C2H2"/>
    <property type="match status" value="2"/>
</dbReference>
<feature type="compositionally biased region" description="Low complexity" evidence="11">
    <location>
        <begin position="65"/>
        <end position="74"/>
    </location>
</feature>
<proteinExistence type="inferred from homology"/>
<feature type="region of interest" description="Disordered" evidence="11">
    <location>
        <begin position="105"/>
        <end position="150"/>
    </location>
</feature>
<gene>
    <name evidence="13" type="ORF">NEOLEDRAFT_1092293</name>
</gene>
<evidence type="ECO:0000256" key="9">
    <source>
        <dbReference type="ARBA" id="ARBA00038474"/>
    </source>
</evidence>
<dbReference type="InterPro" id="IPR036236">
    <property type="entry name" value="Znf_C2H2_sf"/>
</dbReference>
<feature type="region of interest" description="Disordered" evidence="11">
    <location>
        <begin position="48"/>
        <end position="76"/>
    </location>
</feature>
<dbReference type="FunFam" id="3.30.160.60:FF:001102">
    <property type="entry name" value="Transcription factor IIIA"/>
    <property type="match status" value="1"/>
</dbReference>
<keyword evidence="6" id="KW-0805">Transcription regulation</keyword>
<dbReference type="AlphaFoldDB" id="A0A165SW07"/>
<keyword evidence="8" id="KW-0539">Nucleus</keyword>
<evidence type="ECO:0000256" key="8">
    <source>
        <dbReference type="ARBA" id="ARBA00023242"/>
    </source>
</evidence>
<evidence type="ECO:0000256" key="11">
    <source>
        <dbReference type="SAM" id="MobiDB-lite"/>
    </source>
</evidence>
<dbReference type="InParanoid" id="A0A165SW07"/>
<evidence type="ECO:0000256" key="4">
    <source>
        <dbReference type="ARBA" id="ARBA00022771"/>
    </source>
</evidence>
<evidence type="ECO:0000256" key="3">
    <source>
        <dbReference type="ARBA" id="ARBA00022737"/>
    </source>
</evidence>
<keyword evidence="7" id="KW-0804">Transcription</keyword>
<evidence type="ECO:0000313" key="13">
    <source>
        <dbReference type="EMBL" id="KZT25762.1"/>
    </source>
</evidence>
<evidence type="ECO:0000256" key="5">
    <source>
        <dbReference type="ARBA" id="ARBA00022833"/>
    </source>
</evidence>
<dbReference type="Proteomes" id="UP000076761">
    <property type="component" value="Unassembled WGS sequence"/>
</dbReference>
<feature type="domain" description="C2H2-type" evidence="12">
    <location>
        <begin position="30"/>
        <end position="59"/>
    </location>
</feature>
<dbReference type="SMART" id="SM00355">
    <property type="entry name" value="ZnF_C2H2"/>
    <property type="match status" value="2"/>
</dbReference>
<dbReference type="PANTHER" id="PTHR23233">
    <property type="entry name" value="SAL-LIKE PROTEIN"/>
    <property type="match status" value="1"/>
</dbReference>
<evidence type="ECO:0000256" key="10">
    <source>
        <dbReference type="PROSITE-ProRule" id="PRU00042"/>
    </source>
</evidence>
<comment type="subcellular location">
    <subcellularLocation>
        <location evidence="1">Nucleus</location>
    </subcellularLocation>
</comment>